<dbReference type="Pfam" id="PF04502">
    <property type="entry name" value="Saf4_Yju2"/>
    <property type="match status" value="1"/>
</dbReference>
<evidence type="ECO:0000313" key="3">
    <source>
        <dbReference type="EMBL" id="PGH27745.1"/>
    </source>
</evidence>
<dbReference type="PANTHER" id="PTHR12111:SF2">
    <property type="entry name" value="SPLICING FACTOR YJU2B-RELATED"/>
    <property type="match status" value="1"/>
</dbReference>
<dbReference type="GO" id="GO:0005684">
    <property type="term" value="C:U2-type spliceosomal complex"/>
    <property type="evidence" value="ECO:0007669"/>
    <property type="project" value="TreeGrafter"/>
</dbReference>
<organism evidence="3 4">
    <name type="scientific">Polytolypa hystricis (strain UAMH7299)</name>
    <dbReference type="NCBI Taxonomy" id="1447883"/>
    <lineage>
        <taxon>Eukaryota</taxon>
        <taxon>Fungi</taxon>
        <taxon>Dikarya</taxon>
        <taxon>Ascomycota</taxon>
        <taxon>Pezizomycotina</taxon>
        <taxon>Eurotiomycetes</taxon>
        <taxon>Eurotiomycetidae</taxon>
        <taxon>Onygenales</taxon>
        <taxon>Onygenales incertae sedis</taxon>
        <taxon>Polytolypa</taxon>
    </lineage>
</organism>
<name>A0A2B7Z2A3_POLH7</name>
<reference evidence="3 4" key="1">
    <citation type="submission" date="2017-10" db="EMBL/GenBank/DDBJ databases">
        <title>Comparative genomics in systemic dimorphic fungi from Ajellomycetaceae.</title>
        <authorList>
            <person name="Munoz J.F."/>
            <person name="Mcewen J.G."/>
            <person name="Clay O.K."/>
            <person name="Cuomo C.A."/>
        </authorList>
    </citation>
    <scope>NUCLEOTIDE SEQUENCE [LARGE SCALE GENOMIC DNA]</scope>
    <source>
        <strain evidence="3 4">UAMH7299</strain>
    </source>
</reference>
<feature type="region of interest" description="Disordered" evidence="2">
    <location>
        <begin position="1"/>
        <end position="34"/>
    </location>
</feature>
<dbReference type="Proteomes" id="UP000224634">
    <property type="component" value="Unassembled WGS sequence"/>
</dbReference>
<comment type="caution">
    <text evidence="3">The sequence shown here is derived from an EMBL/GenBank/DDBJ whole genome shotgun (WGS) entry which is preliminary data.</text>
</comment>
<dbReference type="InterPro" id="IPR007590">
    <property type="entry name" value="Saf4/Yju2"/>
</dbReference>
<dbReference type="AlphaFoldDB" id="A0A2B7Z2A3"/>
<protein>
    <submittedName>
        <fullName evidence="3">Uncharacterized protein</fullName>
    </submittedName>
</protein>
<keyword evidence="4" id="KW-1185">Reference proteome</keyword>
<feature type="compositionally biased region" description="Basic residues" evidence="2">
    <location>
        <begin position="289"/>
        <end position="298"/>
    </location>
</feature>
<sequence length="408" mass="44686">MQGFNMGRYVPPDQEGLTTGNKLSGKHPLGSRARNLHKTGDLTVRFEMPFAVWCSTCQPADSVLIGQGVRFNAHKKKVGTYHSTPIYSFRMKHSVCGGWIEIRTDPQNTAYVVTEGGRRRDTGTEGDYVDENGVAEISVRHIVVGHKDVTAAAASAIPEDPFAKLEGKVADKSAFVTAQTRVEALMKRQERDWDDPYEQSRKLRKVFRAERKRLEVVEGATEALRDRMSLGIELLDENEADRARAGIVDFKPANGLISSSSVAKVNSRPLFEKKKAVPQSLPSSSSKDHVKKKKKGKSLKAADLAAARKDMLRQELSGNTRAAIDPFLNDEKVWQPGFSKIRKANQPRLDKIRKDDNSEDVSAGISKTTIEGNPPGTEGVDDPGVSNALQAGNGATPVLVDYGSSDTD</sequence>
<dbReference type="GO" id="GO:0000398">
    <property type="term" value="P:mRNA splicing, via spliceosome"/>
    <property type="evidence" value="ECO:0007669"/>
    <property type="project" value="InterPro"/>
</dbReference>
<dbReference type="STRING" id="1447883.A0A2B7Z2A3"/>
<dbReference type="EMBL" id="PDNA01000004">
    <property type="protein sequence ID" value="PGH27745.1"/>
    <property type="molecule type" value="Genomic_DNA"/>
</dbReference>
<comment type="similarity">
    <text evidence="1">Belongs to the CWC16 family.</text>
</comment>
<dbReference type="GO" id="GO:0071014">
    <property type="term" value="C:post-mRNA release spliceosomal complex"/>
    <property type="evidence" value="ECO:0007669"/>
    <property type="project" value="TreeGrafter"/>
</dbReference>
<accession>A0A2B7Z2A3</accession>
<proteinExistence type="inferred from homology"/>
<dbReference type="PANTHER" id="PTHR12111">
    <property type="entry name" value="SPLICING FACTOR YJU2"/>
    <property type="match status" value="1"/>
</dbReference>
<evidence type="ECO:0000256" key="1">
    <source>
        <dbReference type="ARBA" id="ARBA00005595"/>
    </source>
</evidence>
<gene>
    <name evidence="3" type="ORF">AJ80_00533</name>
</gene>
<feature type="region of interest" description="Disordered" evidence="2">
    <location>
        <begin position="273"/>
        <end position="302"/>
    </location>
</feature>
<evidence type="ECO:0000256" key="2">
    <source>
        <dbReference type="SAM" id="MobiDB-lite"/>
    </source>
</evidence>
<feature type="region of interest" description="Disordered" evidence="2">
    <location>
        <begin position="345"/>
        <end position="408"/>
    </location>
</feature>
<evidence type="ECO:0000313" key="4">
    <source>
        <dbReference type="Proteomes" id="UP000224634"/>
    </source>
</evidence>
<dbReference type="OrthoDB" id="360327at2759"/>